<comment type="caution">
    <text evidence="1">The sequence shown here is derived from an EMBL/GenBank/DDBJ whole genome shotgun (WGS) entry which is preliminary data.</text>
</comment>
<accession>X1PZ28</accession>
<protein>
    <submittedName>
        <fullName evidence="1">Uncharacterized protein</fullName>
    </submittedName>
</protein>
<organism evidence="1">
    <name type="scientific">marine sediment metagenome</name>
    <dbReference type="NCBI Taxonomy" id="412755"/>
    <lineage>
        <taxon>unclassified sequences</taxon>
        <taxon>metagenomes</taxon>
        <taxon>ecological metagenomes</taxon>
    </lineage>
</organism>
<evidence type="ECO:0000313" key="1">
    <source>
        <dbReference type="EMBL" id="GAI44105.1"/>
    </source>
</evidence>
<dbReference type="EMBL" id="BARV01030686">
    <property type="protein sequence ID" value="GAI44105.1"/>
    <property type="molecule type" value="Genomic_DNA"/>
</dbReference>
<proteinExistence type="predicted"/>
<dbReference type="AlphaFoldDB" id="X1PZ28"/>
<feature type="non-terminal residue" evidence="1">
    <location>
        <position position="1"/>
    </location>
</feature>
<gene>
    <name evidence="1" type="ORF">S06H3_48700</name>
</gene>
<name>X1PZ28_9ZZZZ</name>
<reference evidence="1" key="1">
    <citation type="journal article" date="2014" name="Front. Microbiol.">
        <title>High frequency of phylogenetically diverse reductive dehalogenase-homologous genes in deep subseafloor sedimentary metagenomes.</title>
        <authorList>
            <person name="Kawai M."/>
            <person name="Futagami T."/>
            <person name="Toyoda A."/>
            <person name="Takaki Y."/>
            <person name="Nishi S."/>
            <person name="Hori S."/>
            <person name="Arai W."/>
            <person name="Tsubouchi T."/>
            <person name="Morono Y."/>
            <person name="Uchiyama I."/>
            <person name="Ito T."/>
            <person name="Fujiyama A."/>
            <person name="Inagaki F."/>
            <person name="Takami H."/>
        </authorList>
    </citation>
    <scope>NUCLEOTIDE SEQUENCE</scope>
    <source>
        <strain evidence="1">Expedition CK06-06</strain>
    </source>
</reference>
<sequence length="42" mass="4021">IVVLVSVGLPACGYGGESGGGGIVPPVSMVGMRGEDASTRST</sequence>